<dbReference type="PROSITE" id="PS50932">
    <property type="entry name" value="HTH_LACI_2"/>
    <property type="match status" value="1"/>
</dbReference>
<dbReference type="SMART" id="SM00354">
    <property type="entry name" value="HTH_LACI"/>
    <property type="match status" value="1"/>
</dbReference>
<proteinExistence type="predicted"/>
<keyword evidence="3" id="KW-0804">Transcription</keyword>
<dbReference type="EMBL" id="SMAR01000005">
    <property type="protein sequence ID" value="TCT42002.1"/>
    <property type="molecule type" value="Genomic_DNA"/>
</dbReference>
<gene>
    <name evidence="5" type="ORF">EDC90_100517</name>
</gene>
<dbReference type="Pfam" id="PF13377">
    <property type="entry name" value="Peripla_BP_3"/>
    <property type="match status" value="1"/>
</dbReference>
<dbReference type="CDD" id="cd20010">
    <property type="entry name" value="PBP1_AglR-like"/>
    <property type="match status" value="1"/>
</dbReference>
<dbReference type="RefSeq" id="WP_132309145.1">
    <property type="nucleotide sequence ID" value="NZ_SMAR01000005.1"/>
</dbReference>
<dbReference type="InterPro" id="IPR028082">
    <property type="entry name" value="Peripla_BP_I"/>
</dbReference>
<keyword evidence="2" id="KW-0238">DNA-binding</keyword>
<evidence type="ECO:0000313" key="6">
    <source>
        <dbReference type="Proteomes" id="UP000295097"/>
    </source>
</evidence>
<keyword evidence="6" id="KW-1185">Reference proteome</keyword>
<accession>A0A4R3NWQ5</accession>
<name>A0A4R3NWQ5_9HYPH</name>
<dbReference type="GO" id="GO:0000976">
    <property type="term" value="F:transcription cis-regulatory region binding"/>
    <property type="evidence" value="ECO:0007669"/>
    <property type="project" value="TreeGrafter"/>
</dbReference>
<protein>
    <submittedName>
        <fullName evidence="5">LacI family transcriptional regulator</fullName>
    </submittedName>
</protein>
<dbReference type="AlphaFoldDB" id="A0A4R3NWQ5"/>
<dbReference type="Pfam" id="PF00356">
    <property type="entry name" value="LacI"/>
    <property type="match status" value="1"/>
</dbReference>
<organism evidence="5 6">
    <name type="scientific">Martelella mediterranea</name>
    <dbReference type="NCBI Taxonomy" id="293089"/>
    <lineage>
        <taxon>Bacteria</taxon>
        <taxon>Pseudomonadati</taxon>
        <taxon>Pseudomonadota</taxon>
        <taxon>Alphaproteobacteria</taxon>
        <taxon>Hyphomicrobiales</taxon>
        <taxon>Aurantimonadaceae</taxon>
        <taxon>Martelella</taxon>
    </lineage>
</organism>
<dbReference type="PANTHER" id="PTHR30146">
    <property type="entry name" value="LACI-RELATED TRANSCRIPTIONAL REPRESSOR"/>
    <property type="match status" value="1"/>
</dbReference>
<dbReference type="SUPFAM" id="SSF47413">
    <property type="entry name" value="lambda repressor-like DNA-binding domains"/>
    <property type="match status" value="1"/>
</dbReference>
<dbReference type="Proteomes" id="UP000295097">
    <property type="component" value="Unassembled WGS sequence"/>
</dbReference>
<dbReference type="SUPFAM" id="SSF53822">
    <property type="entry name" value="Periplasmic binding protein-like I"/>
    <property type="match status" value="1"/>
</dbReference>
<dbReference type="PANTHER" id="PTHR30146:SF138">
    <property type="entry name" value="TRANSCRIPTIONAL REGULATORY PROTEIN"/>
    <property type="match status" value="1"/>
</dbReference>
<dbReference type="InterPro" id="IPR010982">
    <property type="entry name" value="Lambda_DNA-bd_dom_sf"/>
</dbReference>
<dbReference type="OrthoDB" id="234496at2"/>
<evidence type="ECO:0000259" key="4">
    <source>
        <dbReference type="PROSITE" id="PS50932"/>
    </source>
</evidence>
<reference evidence="5 6" key="1">
    <citation type="submission" date="2019-03" db="EMBL/GenBank/DDBJ databases">
        <title>Freshwater and sediment microbial communities from various areas in North America, analyzing microbe dynamics in response to fracking.</title>
        <authorList>
            <person name="Lamendella R."/>
        </authorList>
    </citation>
    <scope>NUCLEOTIDE SEQUENCE [LARGE SCALE GENOMIC DNA]</scope>
    <source>
        <strain evidence="5 6">175.2</strain>
    </source>
</reference>
<evidence type="ECO:0000256" key="3">
    <source>
        <dbReference type="ARBA" id="ARBA00023163"/>
    </source>
</evidence>
<dbReference type="GO" id="GO:0003700">
    <property type="term" value="F:DNA-binding transcription factor activity"/>
    <property type="evidence" value="ECO:0007669"/>
    <property type="project" value="TreeGrafter"/>
</dbReference>
<feature type="domain" description="HTH lacI-type" evidence="4">
    <location>
        <begin position="1"/>
        <end position="55"/>
    </location>
</feature>
<sequence length="337" mass="36531">MNQKELATFLNLSQTTVSRALAGYADVSEETKRLVLKTALEHGYRPNSSARRLVTGKAGSIGVVFPMERNLIVDPHFLEVLAGLSEALGEVGTDILLTPTIAAREIDTYDRLAREGAVDGIIIVGTKVEDERVEHLAKLDFPFVTHGRTKRGSEHAYLDIDNEGGFRRATELLLDLGHQKIGLINGQPDRNYADDRLIGYRKALEGRHLNFEPSLVVAAPMTVEKGYQAARAFLTQTVKPTAIACGSTVVAIGVMQALRENGLDIGKDISIVAHDDGLSTVRADLSSLPLTTTFSPVQAAGKRIAQMLLERIGGEAVTALQEIWPVDLIVRTSTGKV</sequence>
<comment type="caution">
    <text evidence="5">The sequence shown here is derived from an EMBL/GenBank/DDBJ whole genome shotgun (WGS) entry which is preliminary data.</text>
</comment>
<dbReference type="Gene3D" id="3.40.50.2300">
    <property type="match status" value="2"/>
</dbReference>
<dbReference type="InterPro" id="IPR046335">
    <property type="entry name" value="LacI/GalR-like_sensor"/>
</dbReference>
<evidence type="ECO:0000313" key="5">
    <source>
        <dbReference type="EMBL" id="TCT42002.1"/>
    </source>
</evidence>
<keyword evidence="1" id="KW-0805">Transcription regulation</keyword>
<evidence type="ECO:0000256" key="2">
    <source>
        <dbReference type="ARBA" id="ARBA00023125"/>
    </source>
</evidence>
<dbReference type="Gene3D" id="1.10.260.40">
    <property type="entry name" value="lambda repressor-like DNA-binding domains"/>
    <property type="match status" value="1"/>
</dbReference>
<evidence type="ECO:0000256" key="1">
    <source>
        <dbReference type="ARBA" id="ARBA00023015"/>
    </source>
</evidence>
<dbReference type="InterPro" id="IPR000843">
    <property type="entry name" value="HTH_LacI"/>
</dbReference>
<dbReference type="CDD" id="cd01392">
    <property type="entry name" value="HTH_LacI"/>
    <property type="match status" value="1"/>
</dbReference>